<dbReference type="InterPro" id="IPR002219">
    <property type="entry name" value="PKC_DAG/PE"/>
</dbReference>
<evidence type="ECO:0000313" key="8">
    <source>
        <dbReference type="EMBL" id="JAI56411.1"/>
    </source>
</evidence>
<dbReference type="PANTHER" id="PTHR12326">
    <property type="entry name" value="PLECKSTRIN HOMOLOGY DOMAIN CONTAINING PROTEIN"/>
    <property type="match status" value="1"/>
</dbReference>
<keyword evidence="1" id="KW-0479">Metal-binding</keyword>
<evidence type="ECO:0000256" key="2">
    <source>
        <dbReference type="ARBA" id="ARBA00022737"/>
    </source>
</evidence>
<evidence type="ECO:0000256" key="1">
    <source>
        <dbReference type="ARBA" id="ARBA00022723"/>
    </source>
</evidence>
<dbReference type="InterPro" id="IPR051366">
    <property type="entry name" value="DEF8"/>
</dbReference>
<reference evidence="8" key="1">
    <citation type="journal article" date="2016" name="PLoS Negl. Trop. Dis.">
        <title>A Deep Insight into the Sialome of Rhodnius neglectus, a Vector of Chagas Disease.</title>
        <authorList>
            <person name="Santiago P.B."/>
            <person name="Assumpcao T.C."/>
            <person name="Araujo C.N."/>
            <person name="Bastos I.M."/>
            <person name="Neves D."/>
            <person name="Silva I.G."/>
            <person name="Charneau S."/>
            <person name="Queiroz R.M."/>
            <person name="Raiol T."/>
            <person name="Oliveira J.V."/>
            <person name="Sousa M.V."/>
            <person name="Calvo E."/>
            <person name="Ribeiro J.M."/>
            <person name="Santana J.M."/>
        </authorList>
    </citation>
    <scope>NUCLEOTIDE SEQUENCE</scope>
    <source>
        <tissue evidence="8">Salivary glands</tissue>
    </source>
</reference>
<dbReference type="InterPro" id="IPR047983">
    <property type="entry name" value="DEF8_C1"/>
</dbReference>
<dbReference type="InterPro" id="IPR025258">
    <property type="entry name" value="RH_dom"/>
</dbReference>
<dbReference type="EMBL" id="GDKW01000184">
    <property type="protein sequence ID" value="JAI56411.1"/>
    <property type="molecule type" value="mRNA"/>
</dbReference>
<evidence type="ECO:0000256" key="4">
    <source>
        <dbReference type="ARBA" id="ARBA00022833"/>
    </source>
</evidence>
<dbReference type="Gene3D" id="3.30.60.20">
    <property type="match status" value="1"/>
</dbReference>
<dbReference type="SUPFAM" id="SSF57889">
    <property type="entry name" value="Cysteine-rich domain"/>
    <property type="match status" value="1"/>
</dbReference>
<dbReference type="SMART" id="SM01175">
    <property type="entry name" value="DUF4206"/>
    <property type="match status" value="1"/>
</dbReference>
<dbReference type="GO" id="GO:0008270">
    <property type="term" value="F:zinc ion binding"/>
    <property type="evidence" value="ECO:0007669"/>
    <property type="project" value="UniProtKB-KW"/>
</dbReference>
<proteinExistence type="evidence at transcript level"/>
<evidence type="ECO:0000256" key="3">
    <source>
        <dbReference type="ARBA" id="ARBA00022771"/>
    </source>
</evidence>
<feature type="region of interest" description="Disordered" evidence="6">
    <location>
        <begin position="1"/>
        <end position="27"/>
    </location>
</feature>
<dbReference type="CDD" id="cd20819">
    <property type="entry name" value="C1_DEF8"/>
    <property type="match status" value="1"/>
</dbReference>
<evidence type="ECO:0000256" key="5">
    <source>
        <dbReference type="ARBA" id="ARBA00029450"/>
    </source>
</evidence>
<dbReference type="PANTHER" id="PTHR12326:SF3">
    <property type="entry name" value="DIFFERENTIALLY EXPRESSED IN FDCP 8 HOMOLOG"/>
    <property type="match status" value="1"/>
</dbReference>
<dbReference type="InterPro" id="IPR046349">
    <property type="entry name" value="C1-like_sf"/>
</dbReference>
<dbReference type="SUPFAM" id="SSF48695">
    <property type="entry name" value="Multiheme cytochromes"/>
    <property type="match status" value="1"/>
</dbReference>
<protein>
    <recommendedName>
        <fullName evidence="7">Phorbol-ester/DAG-type domain-containing protein</fullName>
    </recommendedName>
</protein>
<dbReference type="PROSITE" id="PS50081">
    <property type="entry name" value="ZF_DAG_PE_2"/>
    <property type="match status" value="1"/>
</dbReference>
<dbReference type="InterPro" id="IPR036280">
    <property type="entry name" value="Multihaem_cyt_sf"/>
</dbReference>
<dbReference type="AlphaFoldDB" id="A0A0P4VV04"/>
<organism evidence="8">
    <name type="scientific">Rhodnius neglectus</name>
    <dbReference type="NCBI Taxonomy" id="72488"/>
    <lineage>
        <taxon>Eukaryota</taxon>
        <taxon>Metazoa</taxon>
        <taxon>Ecdysozoa</taxon>
        <taxon>Arthropoda</taxon>
        <taxon>Hexapoda</taxon>
        <taxon>Insecta</taxon>
        <taxon>Pterygota</taxon>
        <taxon>Neoptera</taxon>
        <taxon>Paraneoptera</taxon>
        <taxon>Hemiptera</taxon>
        <taxon>Heteroptera</taxon>
        <taxon>Panheteroptera</taxon>
        <taxon>Cimicomorpha</taxon>
        <taxon>Reduviidae</taxon>
        <taxon>Triatominae</taxon>
        <taxon>Rhodnius</taxon>
    </lineage>
</organism>
<accession>A0A0P4VV04</accession>
<keyword evidence="2" id="KW-0677">Repeat</keyword>
<feature type="domain" description="Phorbol-ester/DAG-type" evidence="7">
    <location>
        <begin position="115"/>
        <end position="168"/>
    </location>
</feature>
<evidence type="ECO:0000256" key="6">
    <source>
        <dbReference type="SAM" id="MobiDB-lite"/>
    </source>
</evidence>
<dbReference type="Pfam" id="PF13901">
    <property type="entry name" value="RH_dom"/>
    <property type="match status" value="1"/>
</dbReference>
<keyword evidence="4" id="KW-0862">Zinc</keyword>
<sequence length="446" mass="51562">MDNVDDLCTFTPSPSPEGNSGDDLSDSATNLSSISINAENYITVKEGCQSAFTVEELTLAVSKCEKLVMQSEECSEERKWLVRRLIELRHRLEQAKENETIKPPVDIEESQVIMGHHFKIEYQPTSTNTKYCDTCCGTIWNVVQSYYLCTDCQYKCHAKCIGALFRICVHLFLSENPQYESRICPEVGLDEQNYRCFECRTPITFSFSKGYYFGNPFTSGFSRGYNFGNPFSSGGTRLVEARKCDYNGRFYCPSCHWNTLSVIPARVAHNWDFEQQPVSQAAYQLIRISKSRPMIVLSNHLYALVEELAAVKKLRQELEHMKQYIATCRYALESGLLMRELEWRRHLVHSTEVFSLNDLIDINNGQLLSKIESVHSVLRDHITKECTVCRGRGFICEFCEDKDIIFPFDTNIYVCSKCDYVLHKHCWTKQQYCPKCVRKEQKTERI</sequence>
<dbReference type="SMART" id="SM00109">
    <property type="entry name" value="C1"/>
    <property type="match status" value="2"/>
</dbReference>
<comment type="similarity">
    <text evidence="5">Belongs to the DEF8 family.</text>
</comment>
<keyword evidence="3" id="KW-0863">Zinc-finger</keyword>
<evidence type="ECO:0000259" key="7">
    <source>
        <dbReference type="PROSITE" id="PS50081"/>
    </source>
</evidence>
<name>A0A0P4VV04_9HEMI</name>